<reference evidence="1" key="1">
    <citation type="submission" date="2021-03" db="EMBL/GenBank/DDBJ databases">
        <authorList>
            <person name="Tran Van P."/>
        </authorList>
    </citation>
    <scope>NUCLEOTIDE SEQUENCE</scope>
</reference>
<evidence type="ECO:0000313" key="1">
    <source>
        <dbReference type="EMBL" id="CAG2052937.1"/>
    </source>
</evidence>
<dbReference type="Proteomes" id="UP001153148">
    <property type="component" value="Unassembled WGS sequence"/>
</dbReference>
<accession>A0ABN7NJ66</accession>
<sequence length="78" mass="8833">MKGASTRNRYEVIQTYTEWPSRSTDEPRVILTTKSPDFRSTCLDDFSPTLFPAIVASSEPRLTTCLAKRIYALISLMS</sequence>
<organism evidence="1 2">
    <name type="scientific">Timema podura</name>
    <name type="common">Walking stick</name>
    <dbReference type="NCBI Taxonomy" id="61482"/>
    <lineage>
        <taxon>Eukaryota</taxon>
        <taxon>Metazoa</taxon>
        <taxon>Ecdysozoa</taxon>
        <taxon>Arthropoda</taxon>
        <taxon>Hexapoda</taxon>
        <taxon>Insecta</taxon>
        <taxon>Pterygota</taxon>
        <taxon>Neoptera</taxon>
        <taxon>Polyneoptera</taxon>
        <taxon>Phasmatodea</taxon>
        <taxon>Timematodea</taxon>
        <taxon>Timematoidea</taxon>
        <taxon>Timematidae</taxon>
        <taxon>Timema</taxon>
    </lineage>
</organism>
<proteinExistence type="predicted"/>
<protein>
    <submittedName>
        <fullName evidence="1">Uncharacterized protein</fullName>
    </submittedName>
</protein>
<evidence type="ECO:0000313" key="2">
    <source>
        <dbReference type="Proteomes" id="UP001153148"/>
    </source>
</evidence>
<keyword evidence="2" id="KW-1185">Reference proteome</keyword>
<name>A0ABN7NJ66_TIMPD</name>
<gene>
    <name evidence="1" type="ORF">TPAB3V08_LOCUS43</name>
</gene>
<comment type="caution">
    <text evidence="1">The sequence shown here is derived from an EMBL/GenBank/DDBJ whole genome shotgun (WGS) entry which is preliminary data.</text>
</comment>
<dbReference type="EMBL" id="CAJPIN010000036">
    <property type="protein sequence ID" value="CAG2052937.1"/>
    <property type="molecule type" value="Genomic_DNA"/>
</dbReference>